<feature type="transmembrane region" description="Helical" evidence="2">
    <location>
        <begin position="292"/>
        <end position="310"/>
    </location>
</feature>
<dbReference type="Pfam" id="PF00085">
    <property type="entry name" value="Thioredoxin"/>
    <property type="match status" value="1"/>
</dbReference>
<dbReference type="SUPFAM" id="SSF52833">
    <property type="entry name" value="Thioredoxin-like"/>
    <property type="match status" value="1"/>
</dbReference>
<proteinExistence type="predicted"/>
<evidence type="ECO:0000256" key="3">
    <source>
        <dbReference type="SAM" id="SignalP"/>
    </source>
</evidence>
<keyword evidence="5" id="KW-1185">Reference proteome</keyword>
<dbReference type="Gene3D" id="3.40.30.10">
    <property type="entry name" value="Glutaredoxin"/>
    <property type="match status" value="1"/>
</dbReference>
<dbReference type="PROSITE" id="PS51352">
    <property type="entry name" value="THIOREDOXIN_2"/>
    <property type="match status" value="1"/>
</dbReference>
<feature type="region of interest" description="Disordered" evidence="1">
    <location>
        <begin position="27"/>
        <end position="46"/>
    </location>
</feature>
<dbReference type="PANTHER" id="PTHR14684:SF2">
    <property type="entry name" value="THIOREDOXIN DOMAIN-CONTAINING PROTEIN 15"/>
    <property type="match status" value="1"/>
</dbReference>
<dbReference type="InterPro" id="IPR042418">
    <property type="entry name" value="TXNDC15"/>
</dbReference>
<reference evidence="6" key="1">
    <citation type="submission" date="2025-08" db="UniProtKB">
        <authorList>
            <consortium name="RefSeq"/>
        </authorList>
    </citation>
    <scope>IDENTIFICATION</scope>
</reference>
<accession>A0ABM1EQA4</accession>
<feature type="signal peptide" evidence="3">
    <location>
        <begin position="1"/>
        <end position="25"/>
    </location>
</feature>
<name>A0ABM1EQA4_PRICU</name>
<protein>
    <submittedName>
        <fullName evidence="6">Thioredoxin domain-containing protein 15-like</fullName>
    </submittedName>
</protein>
<gene>
    <name evidence="6" type="primary">LOC106814558</name>
</gene>
<organism evidence="5 6">
    <name type="scientific">Priapulus caudatus</name>
    <name type="common">Priapulid worm</name>
    <dbReference type="NCBI Taxonomy" id="37621"/>
    <lineage>
        <taxon>Eukaryota</taxon>
        <taxon>Metazoa</taxon>
        <taxon>Ecdysozoa</taxon>
        <taxon>Scalidophora</taxon>
        <taxon>Priapulida</taxon>
        <taxon>Priapulimorpha</taxon>
        <taxon>Priapulimorphida</taxon>
        <taxon>Priapulidae</taxon>
        <taxon>Priapulus</taxon>
    </lineage>
</organism>
<dbReference type="Proteomes" id="UP000695022">
    <property type="component" value="Unplaced"/>
</dbReference>
<evidence type="ECO:0000259" key="4">
    <source>
        <dbReference type="PROSITE" id="PS51352"/>
    </source>
</evidence>
<evidence type="ECO:0000313" key="5">
    <source>
        <dbReference type="Proteomes" id="UP000695022"/>
    </source>
</evidence>
<sequence length="335" mass="37577">MNIAMRHLHLCIVYYMLLGSGFSSAELSSSDTDEQTIHQPETSSVEELPVNEPMKAQIEPPEEGFTSTYRDKLYYYQSFMVKDPGFTSSNSGDVCDADDNESCSESAADTESLPALQQSGQETVNITEAAGNSTTNQTRITCIPAEISDGYEPSVRIVNGSELLDSLKFGNDSKYGNCLLVFFYTPWCPFSAKVAPHYNALAKAFPTLQIVAIDALKFNSINTRLGTFAVPNIVLFHSGRPVLRFNQSERNLDTLKLFVYQATGLQANAYVVVTEEDYWGPLPSEPEQRTDYMLWLAWSFIIFCVVWFGFQSTTGERVITQLHRHLRTLVHRHQA</sequence>
<evidence type="ECO:0000256" key="1">
    <source>
        <dbReference type="SAM" id="MobiDB-lite"/>
    </source>
</evidence>
<feature type="compositionally biased region" description="Polar residues" evidence="1">
    <location>
        <begin position="103"/>
        <end position="112"/>
    </location>
</feature>
<keyword evidence="2" id="KW-1133">Transmembrane helix</keyword>
<dbReference type="InterPro" id="IPR013766">
    <property type="entry name" value="Thioredoxin_domain"/>
</dbReference>
<keyword evidence="2" id="KW-0812">Transmembrane</keyword>
<evidence type="ECO:0000313" key="6">
    <source>
        <dbReference type="RefSeq" id="XP_014674375.1"/>
    </source>
</evidence>
<dbReference type="PANTHER" id="PTHR14684">
    <property type="entry name" value="THIOREDOXIN DOMAIN-CONTAINING PROTEIN 15"/>
    <property type="match status" value="1"/>
</dbReference>
<keyword evidence="2" id="KW-0472">Membrane</keyword>
<evidence type="ECO:0000256" key="2">
    <source>
        <dbReference type="SAM" id="Phobius"/>
    </source>
</evidence>
<feature type="domain" description="Thioredoxin" evidence="4">
    <location>
        <begin position="141"/>
        <end position="264"/>
    </location>
</feature>
<feature type="chain" id="PRO_5047517898" evidence="3">
    <location>
        <begin position="26"/>
        <end position="335"/>
    </location>
</feature>
<feature type="region of interest" description="Disordered" evidence="1">
    <location>
        <begin position="90"/>
        <end position="112"/>
    </location>
</feature>
<dbReference type="InterPro" id="IPR036249">
    <property type="entry name" value="Thioredoxin-like_sf"/>
</dbReference>
<dbReference type="GeneID" id="106814558"/>
<dbReference type="RefSeq" id="XP_014674375.1">
    <property type="nucleotide sequence ID" value="XM_014818889.1"/>
</dbReference>
<keyword evidence="3" id="KW-0732">Signal</keyword>